<name>A0ABQ9UG40_SAGOE</name>
<feature type="compositionally biased region" description="Polar residues" evidence="1">
    <location>
        <begin position="155"/>
        <end position="165"/>
    </location>
</feature>
<feature type="region of interest" description="Disordered" evidence="1">
    <location>
        <begin position="134"/>
        <end position="199"/>
    </location>
</feature>
<protein>
    <submittedName>
        <fullName evidence="2">Uncharacterized protein</fullName>
    </submittedName>
</protein>
<feature type="compositionally biased region" description="Low complexity" evidence="1">
    <location>
        <begin position="110"/>
        <end position="119"/>
    </location>
</feature>
<feature type="region of interest" description="Disordered" evidence="1">
    <location>
        <begin position="94"/>
        <end position="119"/>
    </location>
</feature>
<feature type="compositionally biased region" description="Low complexity" evidence="1">
    <location>
        <begin position="48"/>
        <end position="59"/>
    </location>
</feature>
<feature type="compositionally biased region" description="Polar residues" evidence="1">
    <location>
        <begin position="134"/>
        <end position="147"/>
    </location>
</feature>
<evidence type="ECO:0000313" key="3">
    <source>
        <dbReference type="Proteomes" id="UP001266305"/>
    </source>
</evidence>
<evidence type="ECO:0000256" key="1">
    <source>
        <dbReference type="SAM" id="MobiDB-lite"/>
    </source>
</evidence>
<sequence length="224" mass="23465">MRGFGMSVLRTLPDLGYRTASAELPIAEQNRNLELSCKQDPAETPRQTTTASSSSSSGLLAATNVNTEDYSACQNYGRDSLCHCEERYSLSESRGELEAAQRPEIPPQGPQQAQQSSGQTLLWGAAVRISSIPSQACQGSSPGSSNCPGLLDVSPQDTARSQSHLSVEGGKAGSRKLFQDRPEVPQGHSAGSVGAVGQHRPRGLEEAPVLLAGLAPSLASAPPL</sequence>
<reference evidence="2 3" key="1">
    <citation type="submission" date="2023-05" db="EMBL/GenBank/DDBJ databases">
        <title>B98-5 Cell Line De Novo Hybrid Assembly: An Optical Mapping Approach.</title>
        <authorList>
            <person name="Kananen K."/>
            <person name="Auerbach J.A."/>
            <person name="Kautto E."/>
            <person name="Blachly J.S."/>
        </authorList>
    </citation>
    <scope>NUCLEOTIDE SEQUENCE [LARGE SCALE GENOMIC DNA]</scope>
    <source>
        <strain evidence="2">B95-8</strain>
        <tissue evidence="2">Cell line</tissue>
    </source>
</reference>
<organism evidence="2 3">
    <name type="scientific">Saguinus oedipus</name>
    <name type="common">Cotton-top tamarin</name>
    <name type="synonym">Oedipomidas oedipus</name>
    <dbReference type="NCBI Taxonomy" id="9490"/>
    <lineage>
        <taxon>Eukaryota</taxon>
        <taxon>Metazoa</taxon>
        <taxon>Chordata</taxon>
        <taxon>Craniata</taxon>
        <taxon>Vertebrata</taxon>
        <taxon>Euteleostomi</taxon>
        <taxon>Mammalia</taxon>
        <taxon>Eutheria</taxon>
        <taxon>Euarchontoglires</taxon>
        <taxon>Primates</taxon>
        <taxon>Haplorrhini</taxon>
        <taxon>Platyrrhini</taxon>
        <taxon>Cebidae</taxon>
        <taxon>Callitrichinae</taxon>
        <taxon>Saguinus</taxon>
    </lineage>
</organism>
<evidence type="ECO:0000313" key="2">
    <source>
        <dbReference type="EMBL" id="KAK2096005.1"/>
    </source>
</evidence>
<accession>A0ABQ9UG40</accession>
<dbReference type="Proteomes" id="UP001266305">
    <property type="component" value="Unassembled WGS sequence"/>
</dbReference>
<gene>
    <name evidence="2" type="ORF">P7K49_025039</name>
</gene>
<comment type="caution">
    <text evidence="2">The sequence shown here is derived from an EMBL/GenBank/DDBJ whole genome shotgun (WGS) entry which is preliminary data.</text>
</comment>
<dbReference type="EMBL" id="JASSZA010000012">
    <property type="protein sequence ID" value="KAK2096005.1"/>
    <property type="molecule type" value="Genomic_DNA"/>
</dbReference>
<keyword evidence="3" id="KW-1185">Reference proteome</keyword>
<proteinExistence type="predicted"/>
<feature type="region of interest" description="Disordered" evidence="1">
    <location>
        <begin position="39"/>
        <end position="59"/>
    </location>
</feature>